<evidence type="ECO:0000313" key="6">
    <source>
        <dbReference type="Proteomes" id="UP000179183"/>
    </source>
</evidence>
<reference evidence="5 6" key="1">
    <citation type="journal article" date="2016" name="Nat. Commun.">
        <title>Thousands of microbial genomes shed light on interconnected biogeochemical processes in an aquifer system.</title>
        <authorList>
            <person name="Anantharaman K."/>
            <person name="Brown C.T."/>
            <person name="Hug L.A."/>
            <person name="Sharon I."/>
            <person name="Castelle C.J."/>
            <person name="Probst A.J."/>
            <person name="Thomas B.C."/>
            <person name="Singh A."/>
            <person name="Wilkins M.J."/>
            <person name="Karaoz U."/>
            <person name="Brodie E.L."/>
            <person name="Williams K.H."/>
            <person name="Hubbard S.S."/>
            <person name="Banfield J.F."/>
        </authorList>
    </citation>
    <scope>NUCLEOTIDE SEQUENCE [LARGE SCALE GENOMIC DNA]</scope>
</reference>
<evidence type="ECO:0000256" key="2">
    <source>
        <dbReference type="ARBA" id="ARBA00022741"/>
    </source>
</evidence>
<dbReference type="Pfam" id="PF00437">
    <property type="entry name" value="T2SSE"/>
    <property type="match status" value="1"/>
</dbReference>
<gene>
    <name evidence="5" type="ORF">A3D34_02340</name>
</gene>
<dbReference type="GO" id="GO:0005886">
    <property type="term" value="C:plasma membrane"/>
    <property type="evidence" value="ECO:0007669"/>
    <property type="project" value="TreeGrafter"/>
</dbReference>
<dbReference type="GO" id="GO:0005524">
    <property type="term" value="F:ATP binding"/>
    <property type="evidence" value="ECO:0007669"/>
    <property type="project" value="UniProtKB-KW"/>
</dbReference>
<evidence type="ECO:0000313" key="5">
    <source>
        <dbReference type="EMBL" id="OGZ65773.1"/>
    </source>
</evidence>
<dbReference type="InterPro" id="IPR027417">
    <property type="entry name" value="P-loop_NTPase"/>
</dbReference>
<dbReference type="PANTHER" id="PTHR30258">
    <property type="entry name" value="TYPE II SECRETION SYSTEM PROTEIN GSPE-RELATED"/>
    <property type="match status" value="1"/>
</dbReference>
<dbReference type="PANTHER" id="PTHR30258:SF1">
    <property type="entry name" value="PROTEIN TRANSPORT PROTEIN HOFB HOMOLOG"/>
    <property type="match status" value="1"/>
</dbReference>
<dbReference type="Gene3D" id="3.40.50.300">
    <property type="entry name" value="P-loop containing nucleotide triphosphate hydrolases"/>
    <property type="match status" value="1"/>
</dbReference>
<organism evidence="5 6">
    <name type="scientific">Candidatus Staskawiczbacteria bacterium RIFCSPHIGHO2_02_FULL_33_16</name>
    <dbReference type="NCBI Taxonomy" id="1802204"/>
    <lineage>
        <taxon>Bacteria</taxon>
        <taxon>Candidatus Staskawicziibacteriota</taxon>
    </lineage>
</organism>
<proteinExistence type="inferred from homology"/>
<evidence type="ECO:0000256" key="3">
    <source>
        <dbReference type="ARBA" id="ARBA00022840"/>
    </source>
</evidence>
<dbReference type="CDD" id="cd01129">
    <property type="entry name" value="PulE-GspE-like"/>
    <property type="match status" value="1"/>
</dbReference>
<dbReference type="SMART" id="SM00382">
    <property type="entry name" value="AAA"/>
    <property type="match status" value="1"/>
</dbReference>
<dbReference type="GO" id="GO:0016887">
    <property type="term" value="F:ATP hydrolysis activity"/>
    <property type="evidence" value="ECO:0007669"/>
    <property type="project" value="TreeGrafter"/>
</dbReference>
<dbReference type="Proteomes" id="UP000179183">
    <property type="component" value="Unassembled WGS sequence"/>
</dbReference>
<comment type="caution">
    <text evidence="5">The sequence shown here is derived from an EMBL/GenBank/DDBJ whole genome shotgun (WGS) entry which is preliminary data.</text>
</comment>
<keyword evidence="2" id="KW-0547">Nucleotide-binding</keyword>
<name>A0A1G2HTJ3_9BACT</name>
<dbReference type="SUPFAM" id="SSF52540">
    <property type="entry name" value="P-loop containing nucleoside triphosphate hydrolases"/>
    <property type="match status" value="1"/>
</dbReference>
<accession>A0A1G2HTJ3</accession>
<dbReference type="AlphaFoldDB" id="A0A1G2HTJ3"/>
<comment type="similarity">
    <text evidence="1">Belongs to the GSP E family.</text>
</comment>
<evidence type="ECO:0000259" key="4">
    <source>
        <dbReference type="PROSITE" id="PS00662"/>
    </source>
</evidence>
<dbReference type="InterPro" id="IPR001482">
    <property type="entry name" value="T2SS/T4SS_dom"/>
</dbReference>
<dbReference type="InterPro" id="IPR003593">
    <property type="entry name" value="AAA+_ATPase"/>
</dbReference>
<dbReference type="EMBL" id="MHOQ01000037">
    <property type="protein sequence ID" value="OGZ65773.1"/>
    <property type="molecule type" value="Genomic_DNA"/>
</dbReference>
<feature type="domain" description="Bacterial type II secretion system protein E" evidence="4">
    <location>
        <begin position="243"/>
        <end position="257"/>
    </location>
</feature>
<dbReference type="PROSITE" id="PS00662">
    <property type="entry name" value="T2SP_E"/>
    <property type="match status" value="1"/>
</dbReference>
<keyword evidence="3" id="KW-0067">ATP-binding</keyword>
<protein>
    <recommendedName>
        <fullName evidence="4">Bacterial type II secretion system protein E domain-containing protein</fullName>
    </recommendedName>
</protein>
<dbReference type="Gene3D" id="3.30.450.90">
    <property type="match status" value="1"/>
</dbReference>
<evidence type="ECO:0000256" key="1">
    <source>
        <dbReference type="ARBA" id="ARBA00006611"/>
    </source>
</evidence>
<sequence>MEENAKKILGSVAIPPEIIEEIKKSVANIADFGKKIEDHISQNTTNLLDVVLFGAISLGASDIHIEPQENQIRLRIRLDGVLQDAVFFNQNIYHNLLSRIKLLSKIKLNITNTPQDGRFTISIEDLLIEIRTSSLPAEYGESIVMRILNPKNLVGLESLELREDLYKIFQKEIKKPNGMIIITGPTGSGKTTTLYAFLMKIQNPEIKIITIEDPIEYHIKGVSQTQVAPEKGYDFPEGLRSIVRQDPDVILVGEIRDAETASITLQASLTGHLVLSTIHTNDAAGTIPRLVDLGMETSSIASSLKMVIGQRLVRKVCSKCSTLASPLKEELLEIEKGLQNLPKELLKTLPAVAEAMAGKVKIPKISAKGCKDCNFTGYKDRRGLFEVFLVEEDMERFILTNPPVSEIKKRAIENGMITIYQSGLIEVVLGRTTLEEVKKVVEED</sequence>